<dbReference type="EMBL" id="CM042012">
    <property type="protein sequence ID" value="KAI3751541.1"/>
    <property type="molecule type" value="Genomic_DNA"/>
</dbReference>
<reference evidence="1 2" key="2">
    <citation type="journal article" date="2022" name="Mol. Ecol. Resour.">
        <title>The genomes of chicory, endive, great burdock and yacon provide insights into Asteraceae paleo-polyploidization history and plant inulin production.</title>
        <authorList>
            <person name="Fan W."/>
            <person name="Wang S."/>
            <person name="Wang H."/>
            <person name="Wang A."/>
            <person name="Jiang F."/>
            <person name="Liu H."/>
            <person name="Zhao H."/>
            <person name="Xu D."/>
            <person name="Zhang Y."/>
        </authorList>
    </citation>
    <scope>NUCLEOTIDE SEQUENCE [LARGE SCALE GENOMIC DNA]</scope>
    <source>
        <strain evidence="2">cv. Punajuju</strain>
        <tissue evidence="1">Leaves</tissue>
    </source>
</reference>
<protein>
    <submittedName>
        <fullName evidence="1">Uncharacterized protein</fullName>
    </submittedName>
</protein>
<sequence length="154" mass="15814">MPVSSKPPNVPAATIGFDTAPPLAISSGHPNRESSLSVASSSSPSPILTLSCSMPVSSKPPNVPAATIGFDPAPPLAISSGHPNRESSLSVASSSSPSPILTLSCSISRASLSRETPRTTTKYRRASDLTIITATRDATTIKPPKQPPLCLLLC</sequence>
<keyword evidence="2" id="KW-1185">Reference proteome</keyword>
<organism evidence="1 2">
    <name type="scientific">Cichorium intybus</name>
    <name type="common">Chicory</name>
    <dbReference type="NCBI Taxonomy" id="13427"/>
    <lineage>
        <taxon>Eukaryota</taxon>
        <taxon>Viridiplantae</taxon>
        <taxon>Streptophyta</taxon>
        <taxon>Embryophyta</taxon>
        <taxon>Tracheophyta</taxon>
        <taxon>Spermatophyta</taxon>
        <taxon>Magnoliopsida</taxon>
        <taxon>eudicotyledons</taxon>
        <taxon>Gunneridae</taxon>
        <taxon>Pentapetalae</taxon>
        <taxon>asterids</taxon>
        <taxon>campanulids</taxon>
        <taxon>Asterales</taxon>
        <taxon>Asteraceae</taxon>
        <taxon>Cichorioideae</taxon>
        <taxon>Cichorieae</taxon>
        <taxon>Cichoriinae</taxon>
        <taxon>Cichorium</taxon>
    </lineage>
</organism>
<evidence type="ECO:0000313" key="1">
    <source>
        <dbReference type="EMBL" id="KAI3751541.1"/>
    </source>
</evidence>
<reference evidence="2" key="1">
    <citation type="journal article" date="2022" name="Mol. Ecol. Resour.">
        <title>The genomes of chicory, endive, great burdock and yacon provide insights into Asteraceae palaeo-polyploidization history and plant inulin production.</title>
        <authorList>
            <person name="Fan W."/>
            <person name="Wang S."/>
            <person name="Wang H."/>
            <person name="Wang A."/>
            <person name="Jiang F."/>
            <person name="Liu H."/>
            <person name="Zhao H."/>
            <person name="Xu D."/>
            <person name="Zhang Y."/>
        </authorList>
    </citation>
    <scope>NUCLEOTIDE SEQUENCE [LARGE SCALE GENOMIC DNA]</scope>
    <source>
        <strain evidence="2">cv. Punajuju</strain>
    </source>
</reference>
<evidence type="ECO:0000313" key="2">
    <source>
        <dbReference type="Proteomes" id="UP001055811"/>
    </source>
</evidence>
<accession>A0ACB9DZ98</accession>
<proteinExistence type="predicted"/>
<dbReference type="Proteomes" id="UP001055811">
    <property type="component" value="Linkage Group LG04"/>
</dbReference>
<gene>
    <name evidence="1" type="ORF">L2E82_22629</name>
</gene>
<name>A0ACB9DZ98_CICIN</name>
<comment type="caution">
    <text evidence="1">The sequence shown here is derived from an EMBL/GenBank/DDBJ whole genome shotgun (WGS) entry which is preliminary data.</text>
</comment>